<evidence type="ECO:0008006" key="4">
    <source>
        <dbReference type="Google" id="ProtNLM"/>
    </source>
</evidence>
<name>A0ABR3EUS0_9AGAR</name>
<protein>
    <recommendedName>
        <fullName evidence="4">Peptidase metallopeptidase domain-containing protein</fullName>
    </recommendedName>
</protein>
<dbReference type="Proteomes" id="UP001465976">
    <property type="component" value="Unassembled WGS sequence"/>
</dbReference>
<evidence type="ECO:0000256" key="1">
    <source>
        <dbReference type="SAM" id="MobiDB-lite"/>
    </source>
</evidence>
<feature type="compositionally biased region" description="Basic and acidic residues" evidence="1">
    <location>
        <begin position="1"/>
        <end position="18"/>
    </location>
</feature>
<dbReference type="Gene3D" id="3.40.390.10">
    <property type="entry name" value="Collagenase (Catalytic Domain)"/>
    <property type="match status" value="1"/>
</dbReference>
<reference evidence="2 3" key="1">
    <citation type="submission" date="2024-02" db="EMBL/GenBank/DDBJ databases">
        <title>A draft genome for the cacao thread blight pathogen Marasmius crinis-equi.</title>
        <authorList>
            <person name="Cohen S.P."/>
            <person name="Baruah I.K."/>
            <person name="Amoako-Attah I."/>
            <person name="Bukari Y."/>
            <person name="Meinhardt L.W."/>
            <person name="Bailey B.A."/>
        </authorList>
    </citation>
    <scope>NUCLEOTIDE SEQUENCE [LARGE SCALE GENOMIC DNA]</scope>
    <source>
        <strain evidence="2 3">GH-76</strain>
    </source>
</reference>
<feature type="region of interest" description="Disordered" evidence="1">
    <location>
        <begin position="1"/>
        <end position="30"/>
    </location>
</feature>
<sequence>MHNEAGWCREVDPPRDEDGSSTSSEVDRTSSFLPMSQRLVLSKDVKWPGNGVRLRVAFIDKPTPPLKLQKRVVSHMNAWSKFCNARFTLINDPIAAEVRVSFTGEVLGKPNDGYWSYVGTGVLNITDRREPTMMLTGFTMDTSEAMFTRKVRHETGHTLGFKHEHLRPELVRRINREKAIKAYSYWDEPKVIRNVLTPLWKGDNSSHFFASEVADVHSIMCYPIDNSLLEPNMKEPPIRGGLDFSEYDRKHAATVYPIPEYEGWVVSEDKETIGIAASGKALYLLLISGEIRAIFDVDGDLEEHTIGEVDDPINTKLFASGDWLYRTEEDGWIKRWNGTFGSDTKEWSPIEKNPLKEQIATCGNEIYYRVKHGMVTTYRPKNEKKEPSNRVVLHAWDWTDLYKAKDYDTAWICATKTHLYRQNKKGEIYQLPLPRGDPKTGWKRIDMFTDTMQLDATWRNVYQHRENGEIWVYSGVDRHWTRMHRSSKPCLIEAYEDRLFRVEVHDEDEGTDVWYNDDNTEEGWKKLEIEENWSFFIYTGGYVYEFVRETGEVTRYTGIC</sequence>
<evidence type="ECO:0000313" key="2">
    <source>
        <dbReference type="EMBL" id="KAL0566660.1"/>
    </source>
</evidence>
<organism evidence="2 3">
    <name type="scientific">Marasmius crinis-equi</name>
    <dbReference type="NCBI Taxonomy" id="585013"/>
    <lineage>
        <taxon>Eukaryota</taxon>
        <taxon>Fungi</taxon>
        <taxon>Dikarya</taxon>
        <taxon>Basidiomycota</taxon>
        <taxon>Agaricomycotina</taxon>
        <taxon>Agaricomycetes</taxon>
        <taxon>Agaricomycetidae</taxon>
        <taxon>Agaricales</taxon>
        <taxon>Marasmiineae</taxon>
        <taxon>Marasmiaceae</taxon>
        <taxon>Marasmius</taxon>
    </lineage>
</organism>
<gene>
    <name evidence="2" type="ORF">V5O48_015345</name>
</gene>
<keyword evidence="3" id="KW-1185">Reference proteome</keyword>
<proteinExistence type="predicted"/>
<evidence type="ECO:0000313" key="3">
    <source>
        <dbReference type="Proteomes" id="UP001465976"/>
    </source>
</evidence>
<accession>A0ABR3EUS0</accession>
<dbReference type="InterPro" id="IPR024079">
    <property type="entry name" value="MetalloPept_cat_dom_sf"/>
</dbReference>
<dbReference type="SUPFAM" id="SSF55486">
    <property type="entry name" value="Metalloproteases ('zincins'), catalytic domain"/>
    <property type="match status" value="1"/>
</dbReference>
<dbReference type="EMBL" id="JBAHYK010001823">
    <property type="protein sequence ID" value="KAL0566660.1"/>
    <property type="molecule type" value="Genomic_DNA"/>
</dbReference>
<comment type="caution">
    <text evidence="2">The sequence shown here is derived from an EMBL/GenBank/DDBJ whole genome shotgun (WGS) entry which is preliminary data.</text>
</comment>